<protein>
    <submittedName>
        <fullName evidence="1">Uncharacterized protein</fullName>
    </submittedName>
</protein>
<sequence>MSPVGWDSLDRTPVERLPFHDSFFVSPFQLFLQHSYYTVPFYSPSRDFLPEKHPTSPFTGLFTCLKHSYNTIPFYLPSRVFLPEKNST</sequence>
<name>A0A8X6H1W5_TRICU</name>
<evidence type="ECO:0000313" key="2">
    <source>
        <dbReference type="Proteomes" id="UP000887116"/>
    </source>
</evidence>
<gene>
    <name evidence="1" type="ORF">TNCT_715241</name>
</gene>
<comment type="caution">
    <text evidence="1">The sequence shown here is derived from an EMBL/GenBank/DDBJ whole genome shotgun (WGS) entry which is preliminary data.</text>
</comment>
<accession>A0A8X6H1W5</accession>
<dbReference type="AlphaFoldDB" id="A0A8X6H1W5"/>
<evidence type="ECO:0000313" key="1">
    <source>
        <dbReference type="EMBL" id="GFR15527.1"/>
    </source>
</evidence>
<proteinExistence type="predicted"/>
<keyword evidence="2" id="KW-1185">Reference proteome</keyword>
<dbReference type="EMBL" id="BMAO01017418">
    <property type="protein sequence ID" value="GFR15527.1"/>
    <property type="molecule type" value="Genomic_DNA"/>
</dbReference>
<dbReference type="Proteomes" id="UP000887116">
    <property type="component" value="Unassembled WGS sequence"/>
</dbReference>
<organism evidence="1 2">
    <name type="scientific">Trichonephila clavata</name>
    <name type="common">Joro spider</name>
    <name type="synonym">Nephila clavata</name>
    <dbReference type="NCBI Taxonomy" id="2740835"/>
    <lineage>
        <taxon>Eukaryota</taxon>
        <taxon>Metazoa</taxon>
        <taxon>Ecdysozoa</taxon>
        <taxon>Arthropoda</taxon>
        <taxon>Chelicerata</taxon>
        <taxon>Arachnida</taxon>
        <taxon>Araneae</taxon>
        <taxon>Araneomorphae</taxon>
        <taxon>Entelegynae</taxon>
        <taxon>Araneoidea</taxon>
        <taxon>Nephilidae</taxon>
        <taxon>Trichonephila</taxon>
    </lineage>
</organism>
<reference evidence="1" key="1">
    <citation type="submission" date="2020-07" db="EMBL/GenBank/DDBJ databases">
        <title>Multicomponent nature underlies the extraordinary mechanical properties of spider dragline silk.</title>
        <authorList>
            <person name="Kono N."/>
            <person name="Nakamura H."/>
            <person name="Mori M."/>
            <person name="Yoshida Y."/>
            <person name="Ohtoshi R."/>
            <person name="Malay A.D."/>
            <person name="Moran D.A.P."/>
            <person name="Tomita M."/>
            <person name="Numata K."/>
            <person name="Arakawa K."/>
        </authorList>
    </citation>
    <scope>NUCLEOTIDE SEQUENCE</scope>
</reference>